<evidence type="ECO:0000313" key="8">
    <source>
        <dbReference type="Proteomes" id="UP000235220"/>
    </source>
</evidence>
<name>A0A6P9E739_JUGRE</name>
<feature type="transmembrane region" description="Helical" evidence="6">
    <location>
        <begin position="111"/>
        <end position="128"/>
    </location>
</feature>
<dbReference type="PANTHER" id="PTHR31218">
    <property type="entry name" value="WAT1-RELATED PROTEIN"/>
    <property type="match status" value="1"/>
</dbReference>
<evidence type="ECO:0000259" key="7">
    <source>
        <dbReference type="Pfam" id="PF00892"/>
    </source>
</evidence>
<comment type="subcellular location">
    <subcellularLocation>
        <location evidence="1 6">Membrane</location>
        <topology evidence="1 6">Multi-pass membrane protein</topology>
    </subcellularLocation>
</comment>
<dbReference type="OrthoDB" id="670984at2759"/>
<dbReference type="KEGG" id="jre:108996587"/>
<feature type="transmembrane region" description="Helical" evidence="6">
    <location>
        <begin position="283"/>
        <end position="301"/>
    </location>
</feature>
<evidence type="ECO:0000256" key="6">
    <source>
        <dbReference type="RuleBase" id="RU363077"/>
    </source>
</evidence>
<feature type="transmembrane region" description="Helical" evidence="6">
    <location>
        <begin position="184"/>
        <end position="204"/>
    </location>
</feature>
<dbReference type="InterPro" id="IPR037185">
    <property type="entry name" value="EmrE-like"/>
</dbReference>
<feature type="transmembrane region" description="Helical" evidence="6">
    <location>
        <begin position="77"/>
        <end position="99"/>
    </location>
</feature>
<keyword evidence="8" id="KW-1185">Reference proteome</keyword>
<protein>
    <recommendedName>
        <fullName evidence="6">WAT1-related protein</fullName>
    </recommendedName>
</protein>
<dbReference type="Pfam" id="PF00892">
    <property type="entry name" value="EamA"/>
    <property type="match status" value="2"/>
</dbReference>
<dbReference type="SUPFAM" id="SSF103481">
    <property type="entry name" value="Multidrug resistance efflux transporter EmrE"/>
    <property type="match status" value="2"/>
</dbReference>
<accession>A0A6P9E739</accession>
<evidence type="ECO:0000313" key="9">
    <source>
        <dbReference type="RefSeq" id="XP_035540068.1"/>
    </source>
</evidence>
<feature type="domain" description="EamA" evidence="7">
    <location>
        <begin position="186"/>
        <end position="322"/>
    </location>
</feature>
<dbReference type="RefSeq" id="XP_035540068.1">
    <property type="nucleotide sequence ID" value="XM_035684175.1"/>
</dbReference>
<keyword evidence="3 6" id="KW-0812">Transmembrane</keyword>
<proteinExistence type="inferred from homology"/>
<feature type="transmembrane region" description="Helical" evidence="6">
    <location>
        <begin position="307"/>
        <end position="326"/>
    </location>
</feature>
<evidence type="ECO:0000256" key="1">
    <source>
        <dbReference type="ARBA" id="ARBA00004141"/>
    </source>
</evidence>
<feature type="domain" description="EamA" evidence="7">
    <location>
        <begin position="17"/>
        <end position="153"/>
    </location>
</feature>
<dbReference type="GeneID" id="108996587"/>
<dbReference type="GO" id="GO:0016020">
    <property type="term" value="C:membrane"/>
    <property type="evidence" value="ECO:0007669"/>
    <property type="project" value="UniProtKB-SubCell"/>
</dbReference>
<sequence>MGMHMMKKWFEWSKVVVSMIMVQLFAAGLQLLTRVILSQGTFVFAYMAYRHAVAAICVAPFAFYFERGNAKNLRWSVWFWLLLSALTGISMAMGLYNYGLRDTTATYATNFLNLVPITTFVFSTIAGIEKMGLNTRAGKLKTLGAIVCVAGALTASLYKGKAFHLNHHSLHNPHLVVKPSKAHWVRGTFLLVGSCFSYGAWFIIQVKLLKVFPSRFWATLLTCVMASIQSAVIGLCIDRSKTSWRLGWNLELITIVYSGALTTAATFCIITWVISLRGPTYPAMFNPLSLIFVALSEAIILGEEIRLGIILGMILIIFGLYSFLWGKRKEIKSAMQVNPSSTAVNGS</sequence>
<feature type="transmembrane region" description="Helical" evidence="6">
    <location>
        <begin position="255"/>
        <end position="276"/>
    </location>
</feature>
<dbReference type="GO" id="GO:0022857">
    <property type="term" value="F:transmembrane transporter activity"/>
    <property type="evidence" value="ECO:0007669"/>
    <property type="project" value="InterPro"/>
</dbReference>
<evidence type="ECO:0000256" key="5">
    <source>
        <dbReference type="ARBA" id="ARBA00023136"/>
    </source>
</evidence>
<feature type="transmembrane region" description="Helical" evidence="6">
    <location>
        <begin position="216"/>
        <end position="235"/>
    </location>
</feature>
<evidence type="ECO:0000256" key="4">
    <source>
        <dbReference type="ARBA" id="ARBA00022989"/>
    </source>
</evidence>
<dbReference type="InterPro" id="IPR000620">
    <property type="entry name" value="EamA_dom"/>
</dbReference>
<keyword evidence="5 6" id="KW-0472">Membrane</keyword>
<dbReference type="Gramene" id="Jr13_24520_p1">
    <property type="protein sequence ID" value="cds.Jr13_24520_p1"/>
    <property type="gene ID" value="Jr13_24520"/>
</dbReference>
<organism evidence="8 9">
    <name type="scientific">Juglans regia</name>
    <name type="common">English walnut</name>
    <dbReference type="NCBI Taxonomy" id="51240"/>
    <lineage>
        <taxon>Eukaryota</taxon>
        <taxon>Viridiplantae</taxon>
        <taxon>Streptophyta</taxon>
        <taxon>Embryophyta</taxon>
        <taxon>Tracheophyta</taxon>
        <taxon>Spermatophyta</taxon>
        <taxon>Magnoliopsida</taxon>
        <taxon>eudicotyledons</taxon>
        <taxon>Gunneridae</taxon>
        <taxon>Pentapetalae</taxon>
        <taxon>rosids</taxon>
        <taxon>fabids</taxon>
        <taxon>Fagales</taxon>
        <taxon>Juglandaceae</taxon>
        <taxon>Juglans</taxon>
    </lineage>
</organism>
<comment type="similarity">
    <text evidence="2 6">Belongs to the drug/metabolite transporter (DMT) superfamily. Plant drug/metabolite exporter (P-DME) (TC 2.A.7.4) family.</text>
</comment>
<reference evidence="9" key="1">
    <citation type="submission" date="2025-08" db="UniProtKB">
        <authorList>
            <consortium name="RefSeq"/>
        </authorList>
    </citation>
    <scope>IDENTIFICATION</scope>
    <source>
        <tissue evidence="9">Leaves</tissue>
    </source>
</reference>
<evidence type="ECO:0000256" key="2">
    <source>
        <dbReference type="ARBA" id="ARBA00007635"/>
    </source>
</evidence>
<evidence type="ECO:0000256" key="3">
    <source>
        <dbReference type="ARBA" id="ARBA00022692"/>
    </source>
</evidence>
<feature type="transmembrane region" description="Helical" evidence="6">
    <location>
        <begin position="48"/>
        <end position="65"/>
    </location>
</feature>
<dbReference type="AlphaFoldDB" id="A0A6P9E739"/>
<dbReference type="RefSeq" id="XP_018828111.2">
    <property type="nucleotide sequence ID" value="XM_018972566.2"/>
</dbReference>
<keyword evidence="4 6" id="KW-1133">Transmembrane helix</keyword>
<gene>
    <name evidence="9" type="primary">LOC108996587</name>
</gene>
<dbReference type="InterPro" id="IPR030184">
    <property type="entry name" value="WAT1-related"/>
</dbReference>
<dbReference type="Proteomes" id="UP000235220">
    <property type="component" value="Chromosome 13"/>
</dbReference>